<feature type="domain" description="Ig-like" evidence="6">
    <location>
        <begin position="442"/>
        <end position="523"/>
    </location>
</feature>
<dbReference type="InterPro" id="IPR013106">
    <property type="entry name" value="Ig_V-set"/>
</dbReference>
<dbReference type="SMART" id="SM00408">
    <property type="entry name" value="IGc2"/>
    <property type="match status" value="6"/>
</dbReference>
<dbReference type="GeneTree" id="ENSGT01100000263479"/>
<dbReference type="InterPro" id="IPR003599">
    <property type="entry name" value="Ig_sub"/>
</dbReference>
<evidence type="ECO:0000259" key="6">
    <source>
        <dbReference type="PROSITE" id="PS50835"/>
    </source>
</evidence>
<keyword evidence="8" id="KW-1185">Reference proteome</keyword>
<evidence type="ECO:0000256" key="3">
    <source>
        <dbReference type="ARBA" id="ARBA00023180"/>
    </source>
</evidence>
<feature type="domain" description="Ig-like" evidence="6">
    <location>
        <begin position="528"/>
        <end position="607"/>
    </location>
</feature>
<dbReference type="SMART" id="SM00409">
    <property type="entry name" value="IG"/>
    <property type="match status" value="6"/>
</dbReference>
<feature type="domain" description="Ig-like" evidence="6">
    <location>
        <begin position="89"/>
        <end position="159"/>
    </location>
</feature>
<feature type="transmembrane region" description="Helical" evidence="5">
    <location>
        <begin position="622"/>
        <end position="645"/>
    </location>
</feature>
<evidence type="ECO:0000256" key="4">
    <source>
        <dbReference type="ARBA" id="ARBA00023319"/>
    </source>
</evidence>
<evidence type="ECO:0000256" key="5">
    <source>
        <dbReference type="SAM" id="Phobius"/>
    </source>
</evidence>
<dbReference type="InterPro" id="IPR013098">
    <property type="entry name" value="Ig_I-set"/>
</dbReference>
<protein>
    <recommendedName>
        <fullName evidence="6">Ig-like domain-containing protein</fullName>
    </recommendedName>
</protein>
<sequence length="648" mass="70320">KLIVFSITSETITAPEYEGRITLFRSTGSLELRNLQLSDSGGYLVTIQDGPYQKIGRITLDIYGESMLKRVSNVKVTQDVTDLIEFSGSVSFSCSSSGSYLSFLWMNSSSEVSASDRIQVTDGGSKMKIINVTRYDDGPYICHVSNPVSSANSDPLHLSVSYGPENVNLEPPSQKYPEGSNIRLSCSADSRPPASFNWFFNGNPLSAPGSELELLNVQKNQSGNYSCQAFNSRTSRYQTSQVSLHSEPNDFFTSDISNASVSALSTDLIEFSSSVSLSCSSSGSSLSFLWMKDKSEVSASDRVQITTNDENSYLTIVNVTRNDQGSYTCRASNPVSFIISDPVNISVSYGPENVTIEVYPFKEHYEKGSDINLTCSADSSPSAEYKWLLNGDQLTSNSPLLRLVNIQMSQSGNYSCQAFNNKTLQYQTSQPSSRVSNVKVTPEVTDLIEFSGSVSFSCSSSGSSLSFLWMNSSSEVSVSDRVQITDGGTKLIIINVTRYDDGSYICHVSNPVSNANSDPVHLSVSYGPENVNLEPPFQEYTEGSNIRLSCSADSRPNASFNWFFNGKSLSASGSQLELLNVQKNQSGNYSCQAFNSKTSRYQTSQLSAVSIKGSSDSLSSGAIAGIVIGCLACVSLIALGVYFILKKK</sequence>
<dbReference type="PROSITE" id="PS50835">
    <property type="entry name" value="IG_LIKE"/>
    <property type="match status" value="6"/>
</dbReference>
<feature type="domain" description="Ig-like" evidence="6">
    <location>
        <begin position="164"/>
        <end position="243"/>
    </location>
</feature>
<reference evidence="8" key="1">
    <citation type="submission" date="2013-11" db="EMBL/GenBank/DDBJ databases">
        <title>The genomic landscape of the Guanapo guppy.</title>
        <authorList>
            <person name="Kuenstner A."/>
            <person name="Dreyer C."/>
        </authorList>
    </citation>
    <scope>NUCLEOTIDE SEQUENCE</scope>
    <source>
        <strain evidence="8">Guanapo</strain>
    </source>
</reference>
<dbReference type="InterPro" id="IPR007110">
    <property type="entry name" value="Ig-like_dom"/>
</dbReference>
<dbReference type="AlphaFoldDB" id="A0A3P9NWF9"/>
<dbReference type="SMART" id="SM00406">
    <property type="entry name" value="IGv"/>
    <property type="match status" value="2"/>
</dbReference>
<name>A0A3P9NWF9_POERE</name>
<dbReference type="InterPro" id="IPR003598">
    <property type="entry name" value="Ig_sub2"/>
</dbReference>
<keyword evidence="5" id="KW-1133">Transmembrane helix</keyword>
<feature type="domain" description="Ig-like" evidence="6">
    <location>
        <begin position="351"/>
        <end position="436"/>
    </location>
</feature>
<proteinExistence type="predicted"/>
<evidence type="ECO:0000256" key="2">
    <source>
        <dbReference type="ARBA" id="ARBA00023157"/>
    </source>
</evidence>
<dbReference type="Proteomes" id="UP000242638">
    <property type="component" value="Unassembled WGS sequence"/>
</dbReference>
<dbReference type="Pfam" id="PF13927">
    <property type="entry name" value="Ig_3"/>
    <property type="match status" value="2"/>
</dbReference>
<evidence type="ECO:0000256" key="1">
    <source>
        <dbReference type="ARBA" id="ARBA00022729"/>
    </source>
</evidence>
<keyword evidence="5" id="KW-0812">Transmembrane</keyword>
<dbReference type="InterPro" id="IPR036179">
    <property type="entry name" value="Ig-like_dom_sf"/>
</dbReference>
<dbReference type="PANTHER" id="PTHR44337">
    <property type="entry name" value="CARCINOEMBRYONIC ANTIGEN-RELATED CELL ADHESION MOLECULE 8"/>
    <property type="match status" value="1"/>
</dbReference>
<dbReference type="Ensembl" id="ENSPRET00000014045.1">
    <property type="protein sequence ID" value="ENSPREP00000013902.1"/>
    <property type="gene ID" value="ENSPREG00000009429.1"/>
</dbReference>
<dbReference type="Gene3D" id="2.60.40.10">
    <property type="entry name" value="Immunoglobulins"/>
    <property type="match status" value="7"/>
</dbReference>
<dbReference type="OMA" id="AIYECET"/>
<keyword evidence="4" id="KW-0393">Immunoglobulin domain</keyword>
<dbReference type="Pfam" id="PF13895">
    <property type="entry name" value="Ig_2"/>
    <property type="match status" value="1"/>
</dbReference>
<keyword evidence="1" id="KW-0732">Signal</keyword>
<keyword evidence="2" id="KW-1015">Disulfide bond</keyword>
<keyword evidence="3" id="KW-0325">Glycoprotein</keyword>
<dbReference type="SUPFAM" id="SSF48726">
    <property type="entry name" value="Immunoglobulin"/>
    <property type="match status" value="7"/>
</dbReference>
<evidence type="ECO:0000313" key="7">
    <source>
        <dbReference type="Ensembl" id="ENSPREP00000013902.1"/>
    </source>
</evidence>
<dbReference type="PANTHER" id="PTHR44337:SF20">
    <property type="entry name" value="CARCINOEMBRYONIC ANTIGEN-RELATED CELL ADHESION MOLECULE 5-RELATED"/>
    <property type="match status" value="1"/>
</dbReference>
<keyword evidence="5" id="KW-0472">Membrane</keyword>
<dbReference type="InterPro" id="IPR052598">
    <property type="entry name" value="IgSF_CEA-related"/>
</dbReference>
<dbReference type="InterPro" id="IPR013783">
    <property type="entry name" value="Ig-like_fold"/>
</dbReference>
<dbReference type="Pfam" id="PF07679">
    <property type="entry name" value="I-set"/>
    <property type="match status" value="3"/>
</dbReference>
<reference evidence="7" key="2">
    <citation type="submission" date="2025-08" db="UniProtKB">
        <authorList>
            <consortium name="Ensembl"/>
        </authorList>
    </citation>
    <scope>IDENTIFICATION</scope>
    <source>
        <strain evidence="7">Guanapo</strain>
    </source>
</reference>
<organism evidence="7 8">
    <name type="scientific">Poecilia reticulata</name>
    <name type="common">Guppy</name>
    <name type="synonym">Acanthophacelus reticulatus</name>
    <dbReference type="NCBI Taxonomy" id="8081"/>
    <lineage>
        <taxon>Eukaryota</taxon>
        <taxon>Metazoa</taxon>
        <taxon>Chordata</taxon>
        <taxon>Craniata</taxon>
        <taxon>Vertebrata</taxon>
        <taxon>Euteleostomi</taxon>
        <taxon>Actinopterygii</taxon>
        <taxon>Neopterygii</taxon>
        <taxon>Teleostei</taxon>
        <taxon>Neoteleostei</taxon>
        <taxon>Acanthomorphata</taxon>
        <taxon>Ovalentaria</taxon>
        <taxon>Atherinomorphae</taxon>
        <taxon>Cyprinodontiformes</taxon>
        <taxon>Poeciliidae</taxon>
        <taxon>Poeciliinae</taxon>
        <taxon>Poecilia</taxon>
    </lineage>
</organism>
<reference evidence="7" key="3">
    <citation type="submission" date="2025-09" db="UniProtKB">
        <authorList>
            <consortium name="Ensembl"/>
        </authorList>
    </citation>
    <scope>IDENTIFICATION</scope>
    <source>
        <strain evidence="7">Guanapo</strain>
    </source>
</reference>
<accession>A0A3P9NWF9</accession>
<feature type="domain" description="Ig-like" evidence="6">
    <location>
        <begin position="248"/>
        <end position="346"/>
    </location>
</feature>
<evidence type="ECO:0000313" key="8">
    <source>
        <dbReference type="Proteomes" id="UP000242638"/>
    </source>
</evidence>